<feature type="transmembrane region" description="Helical" evidence="1">
    <location>
        <begin position="116"/>
        <end position="137"/>
    </location>
</feature>
<feature type="transmembrane region" description="Helical" evidence="1">
    <location>
        <begin position="92"/>
        <end position="110"/>
    </location>
</feature>
<dbReference type="InterPro" id="IPR008024">
    <property type="entry name" value="YiaAB"/>
</dbReference>
<dbReference type="RefSeq" id="WP_377726057.1">
    <property type="nucleotide sequence ID" value="NZ_JBHSEW010000008.1"/>
</dbReference>
<keyword evidence="1" id="KW-0472">Membrane</keyword>
<accession>A0ABV9H0L2</accession>
<dbReference type="PANTHER" id="PTHR37290">
    <property type="entry name" value="INNER MEMBRANE PROTEIN YIAA-RELATED"/>
    <property type="match status" value="1"/>
</dbReference>
<keyword evidence="4" id="KW-1185">Reference proteome</keyword>
<feature type="domain" description="YiaAB two helix" evidence="2">
    <location>
        <begin position="24"/>
        <end position="76"/>
    </location>
</feature>
<evidence type="ECO:0000313" key="4">
    <source>
        <dbReference type="Proteomes" id="UP001595967"/>
    </source>
</evidence>
<comment type="caution">
    <text evidence="3">The sequence shown here is derived from an EMBL/GenBank/DDBJ whole genome shotgun (WGS) entry which is preliminary data.</text>
</comment>
<dbReference type="Proteomes" id="UP001595967">
    <property type="component" value="Unassembled WGS sequence"/>
</dbReference>
<dbReference type="EMBL" id="JBHSEW010000008">
    <property type="protein sequence ID" value="MFC4622570.1"/>
    <property type="molecule type" value="Genomic_DNA"/>
</dbReference>
<evidence type="ECO:0000256" key="1">
    <source>
        <dbReference type="SAM" id="Phobius"/>
    </source>
</evidence>
<feature type="domain" description="YiaAB two helix" evidence="2">
    <location>
        <begin position="90"/>
        <end position="142"/>
    </location>
</feature>
<evidence type="ECO:0000259" key="2">
    <source>
        <dbReference type="Pfam" id="PF05360"/>
    </source>
</evidence>
<reference evidence="4" key="1">
    <citation type="journal article" date="2019" name="Int. J. Syst. Evol. Microbiol.">
        <title>The Global Catalogue of Microorganisms (GCM) 10K type strain sequencing project: providing services to taxonomists for standard genome sequencing and annotation.</title>
        <authorList>
            <consortium name="The Broad Institute Genomics Platform"/>
            <consortium name="The Broad Institute Genome Sequencing Center for Infectious Disease"/>
            <person name="Wu L."/>
            <person name="Ma J."/>
        </authorList>
    </citation>
    <scope>NUCLEOTIDE SEQUENCE [LARGE SCALE GENOMIC DNA]</scope>
    <source>
        <strain evidence="4">JCM 11650</strain>
    </source>
</reference>
<dbReference type="Pfam" id="PF05360">
    <property type="entry name" value="YiaAB"/>
    <property type="match status" value="2"/>
</dbReference>
<feature type="transmembrane region" description="Helical" evidence="1">
    <location>
        <begin position="28"/>
        <end position="48"/>
    </location>
</feature>
<keyword evidence="1" id="KW-0812">Transmembrane</keyword>
<keyword evidence="1" id="KW-1133">Transmembrane helix</keyword>
<proteinExistence type="predicted"/>
<evidence type="ECO:0000313" key="3">
    <source>
        <dbReference type="EMBL" id="MFC4622570.1"/>
    </source>
</evidence>
<sequence length="170" mass="19342">MQTHTSTFSPSLPQPLVRRDSRPWQLQVWVSFGLAMALCATGLAYLPGQDLDRAFMFMGYLFCLSTAFVLSKFVRDGEAAQGRQSDTPLFRIVVWDSFALAMALTAWGLVRMEVNPTYKVFLGVAWLYLITSAFTLAKMLRDRQEADLLEAQWRSRQRPTESLAQAHEEI</sequence>
<organism evidence="3 4">
    <name type="scientific">Comamonas nitrativorans</name>
    <dbReference type="NCBI Taxonomy" id="108437"/>
    <lineage>
        <taxon>Bacteria</taxon>
        <taxon>Pseudomonadati</taxon>
        <taxon>Pseudomonadota</taxon>
        <taxon>Betaproteobacteria</taxon>
        <taxon>Burkholderiales</taxon>
        <taxon>Comamonadaceae</taxon>
        <taxon>Comamonas</taxon>
    </lineage>
</organism>
<dbReference type="PANTHER" id="PTHR37290:SF1">
    <property type="entry name" value="INNER MEMBRANE PROTEIN YIAA"/>
    <property type="match status" value="1"/>
</dbReference>
<name>A0ABV9H0L2_9BURK</name>
<feature type="transmembrane region" description="Helical" evidence="1">
    <location>
        <begin position="54"/>
        <end position="71"/>
    </location>
</feature>
<dbReference type="InterPro" id="IPR038972">
    <property type="entry name" value="YiaA-like"/>
</dbReference>
<protein>
    <submittedName>
        <fullName evidence="3">YiaA/YiaB family inner membrane protein</fullName>
    </submittedName>
</protein>
<gene>
    <name evidence="3" type="ORF">ACFO3A_10125</name>
</gene>